<feature type="coiled-coil region" evidence="11">
    <location>
        <begin position="378"/>
        <end position="437"/>
    </location>
</feature>
<feature type="coiled-coil region" evidence="11">
    <location>
        <begin position="982"/>
        <end position="1030"/>
    </location>
</feature>
<dbReference type="GO" id="GO:0005634">
    <property type="term" value="C:nucleus"/>
    <property type="evidence" value="ECO:0007669"/>
    <property type="project" value="UniProtKB-SubCell"/>
</dbReference>
<evidence type="ECO:0000256" key="5">
    <source>
        <dbReference type="ARBA" id="ARBA00022618"/>
    </source>
</evidence>
<dbReference type="GO" id="GO:0005524">
    <property type="term" value="F:ATP binding"/>
    <property type="evidence" value="ECO:0007669"/>
    <property type="project" value="InterPro"/>
</dbReference>
<dbReference type="GO" id="GO:0051301">
    <property type="term" value="P:cell division"/>
    <property type="evidence" value="ECO:0007669"/>
    <property type="project" value="UniProtKB-KW"/>
</dbReference>
<feature type="coiled-coil region" evidence="11">
    <location>
        <begin position="659"/>
        <end position="728"/>
    </location>
</feature>
<keyword evidence="15" id="KW-1185">Reference proteome</keyword>
<dbReference type="InterPro" id="IPR024704">
    <property type="entry name" value="SMC"/>
</dbReference>
<protein>
    <recommendedName>
        <fullName evidence="10">Structural maintenance of chromosomes protein</fullName>
    </recommendedName>
</protein>
<sequence>MGKLIRLELFNFKSYKGHHVLQFGDSYFTSIIGPNGSGKSNSMDAISFVLGIKSSHLRSTHLRDLVYRGRVLRTSKIGADGAATEQNGDDGTNGVTNGHVDGDEEDGTQTSSQRNDPQTAWVMAVYEDDAGEEQNEYRINNRVVGAKQYNEALEAENILIKARNFLVFQGDDLTRLIEQISGSAEAEKAGEEQAFKLNQRRAINSEIKQYQEQKREADSYQRKAEERDQALVTHVLWKLYHFQRVMDESGAEIEKHQEELKEFRRGVEKYEQRLEDARKEQSKRKEKDIEEKENSLVPIDEKIAISNSNLKKYESRIAEISKERDSQARNVDQLKKDLSAWQQATQQSGRQLSDSDLQDYNKLRTQVTKRTAADQTRIDTLTRQLKTDEETANNLKSKLDAEIQDLRERRDSYNSQFKQTQKDIDAKKKEHNNLTSEKRQKHLEVLRKLQEADDGRRESEKEIRAKETVAAMKRIFPGPKQKKYETAVSTVLGRHFDSVVVDTEKVAKECIQYLRDQRVGQLTFVPLDTIQVKAVNPNLKGMHRGMRLAIDTIEYDNVVERAMSYACGNAMVCDDLSVAKYLVFQKNVEAKAVTLDGGVIHKAGLMTGGRGPNDRNARRWEDAEVENLRRMRDKYWADLNALPKASHASAEEDTLLAELSGLEHKLRYYQEEVKALDRNIESKKKEHAFVKNQLDEASPKYHDQAQSVQALKDALKGHQDTVSEVEDEVFADFCNRLGYDSIRSYEVQQGSLQQEAAQKKLEFTTQRTRLENQLSFETQRLESTKERIKALENQAKRDEDLIESLETEKDSIQSELDVLNDELEQLEKEVEKLKEQNTEKAENVAQQRRELQKRSKNVEATLKTITSLEAEAQRNAAGRYNLLRKCKIDEIKIPLTEESEKLESLPLDDMLAGGEADPDAMDVDGDDDNAGVGTAEVKDYGIEVDFDELDDDLKEDGSEAQESNLLEIINTIASELEKMAPNMRAVERLEGTENRLKTTERDFESARRSAKRAKDDFEEVKEKRLELFDKAFNHIADQIGQVYKELTRSLAFPMGGSAYLDKEDDDEPYLSGLKYHAMPPLKRFRDMEHLSGGEKTMAALALLFAVHSYQPSPFFVLDEVDAALDNANVAKIANYIRDHAGPGMQFIVISLKTGLFQCSQTLVGVMRDQVVNSSRTLTLDLRNYQEVAVR</sequence>
<dbReference type="GO" id="GO:0003677">
    <property type="term" value="F:DNA binding"/>
    <property type="evidence" value="ECO:0007669"/>
    <property type="project" value="TreeGrafter"/>
</dbReference>
<keyword evidence="5" id="KW-0132">Cell division</keyword>
<evidence type="ECO:0000313" key="14">
    <source>
        <dbReference type="EMBL" id="KAF2095530.1"/>
    </source>
</evidence>
<keyword evidence="6" id="KW-0498">Mitosis</keyword>
<evidence type="ECO:0000256" key="4">
    <source>
        <dbReference type="ARBA" id="ARBA00022454"/>
    </source>
</evidence>
<dbReference type="CDD" id="cd03275">
    <property type="entry name" value="ABC_SMC1_euk"/>
    <property type="match status" value="2"/>
</dbReference>
<evidence type="ECO:0000256" key="1">
    <source>
        <dbReference type="ARBA" id="ARBA00004123"/>
    </source>
</evidence>
<proteinExistence type="inferred from homology"/>
<evidence type="ECO:0000256" key="12">
    <source>
        <dbReference type="SAM" id="MobiDB-lite"/>
    </source>
</evidence>
<comment type="similarity">
    <text evidence="3">Belongs to the SMC family. SMC1 subfamily.</text>
</comment>
<dbReference type="GO" id="GO:0016887">
    <property type="term" value="F:ATP hydrolysis activity"/>
    <property type="evidence" value="ECO:0007669"/>
    <property type="project" value="InterPro"/>
</dbReference>
<dbReference type="SMART" id="SM00968">
    <property type="entry name" value="SMC_hinge"/>
    <property type="match status" value="1"/>
</dbReference>
<dbReference type="InterPro" id="IPR027417">
    <property type="entry name" value="P-loop_NTPase"/>
</dbReference>
<feature type="compositionally biased region" description="Low complexity" evidence="12">
    <location>
        <begin position="89"/>
        <end position="98"/>
    </location>
</feature>
<evidence type="ECO:0000256" key="8">
    <source>
        <dbReference type="ARBA" id="ARBA00023242"/>
    </source>
</evidence>
<keyword evidence="7 11" id="KW-0175">Coiled coil</keyword>
<evidence type="ECO:0000256" key="6">
    <source>
        <dbReference type="ARBA" id="ARBA00022776"/>
    </source>
</evidence>
<dbReference type="GO" id="GO:0008278">
    <property type="term" value="C:cohesin complex"/>
    <property type="evidence" value="ECO:0007669"/>
    <property type="project" value="InterPro"/>
</dbReference>
<evidence type="ECO:0000256" key="9">
    <source>
        <dbReference type="ARBA" id="ARBA00023306"/>
    </source>
</evidence>
<evidence type="ECO:0000256" key="10">
    <source>
        <dbReference type="PIRNR" id="PIRNR005719"/>
    </source>
</evidence>
<dbReference type="InterPro" id="IPR010935">
    <property type="entry name" value="SMC_hinge"/>
</dbReference>
<keyword evidence="4" id="KW-0158">Chromosome</keyword>
<dbReference type="GO" id="GO:0007062">
    <property type="term" value="P:sister chromatid cohesion"/>
    <property type="evidence" value="ECO:0007669"/>
    <property type="project" value="InterPro"/>
</dbReference>
<comment type="caution">
    <text evidence="14">The sequence shown here is derived from an EMBL/GenBank/DDBJ whole genome shotgun (WGS) entry which is preliminary data.</text>
</comment>
<gene>
    <name evidence="14" type="ORF">NA57DRAFT_67911</name>
</gene>
<feature type="region of interest" description="Disordered" evidence="12">
    <location>
        <begin position="78"/>
        <end position="118"/>
    </location>
</feature>
<dbReference type="AlphaFoldDB" id="A0A9P4M3B4"/>
<evidence type="ECO:0000256" key="3">
    <source>
        <dbReference type="ARBA" id="ARBA00005597"/>
    </source>
</evidence>
<feature type="domain" description="SMC hinge" evidence="13">
    <location>
        <begin position="473"/>
        <end position="583"/>
    </location>
</feature>
<keyword evidence="8 10" id="KW-0539">Nucleus</keyword>
<keyword evidence="9" id="KW-0131">Cell cycle</keyword>
<organism evidence="14 15">
    <name type="scientific">Rhizodiscina lignyota</name>
    <dbReference type="NCBI Taxonomy" id="1504668"/>
    <lineage>
        <taxon>Eukaryota</taxon>
        <taxon>Fungi</taxon>
        <taxon>Dikarya</taxon>
        <taxon>Ascomycota</taxon>
        <taxon>Pezizomycotina</taxon>
        <taxon>Dothideomycetes</taxon>
        <taxon>Pleosporomycetidae</taxon>
        <taxon>Aulographales</taxon>
        <taxon>Rhizodiscinaceae</taxon>
        <taxon>Rhizodiscina</taxon>
    </lineage>
</organism>
<dbReference type="Gene3D" id="3.30.70.1620">
    <property type="match status" value="1"/>
</dbReference>
<dbReference type="Pfam" id="PF02463">
    <property type="entry name" value="SMC_N"/>
    <property type="match status" value="1"/>
</dbReference>
<dbReference type="PANTHER" id="PTHR18937:SF12">
    <property type="entry name" value="STRUCTURAL MAINTENANCE OF CHROMOSOMES PROTEIN"/>
    <property type="match status" value="1"/>
</dbReference>
<dbReference type="SUPFAM" id="SSF52540">
    <property type="entry name" value="P-loop containing nucleoside triphosphate hydrolases"/>
    <property type="match status" value="1"/>
</dbReference>
<dbReference type="PANTHER" id="PTHR18937">
    <property type="entry name" value="STRUCTURAL MAINTENANCE OF CHROMOSOMES SMC FAMILY MEMBER"/>
    <property type="match status" value="1"/>
</dbReference>
<evidence type="ECO:0000256" key="2">
    <source>
        <dbReference type="ARBA" id="ARBA00004286"/>
    </source>
</evidence>
<name>A0A9P4M3B4_9PEZI</name>
<comment type="subcellular location">
    <subcellularLocation>
        <location evidence="2">Chromosome</location>
    </subcellularLocation>
    <subcellularLocation>
        <location evidence="1 10">Nucleus</location>
    </subcellularLocation>
</comment>
<feature type="coiled-coil region" evidence="11">
    <location>
        <begin position="203"/>
        <end position="344"/>
    </location>
</feature>
<dbReference type="Proteomes" id="UP000799772">
    <property type="component" value="Unassembled WGS sequence"/>
</dbReference>
<evidence type="ECO:0000256" key="11">
    <source>
        <dbReference type="SAM" id="Coils"/>
    </source>
</evidence>
<evidence type="ECO:0000259" key="13">
    <source>
        <dbReference type="SMART" id="SM00968"/>
    </source>
</evidence>
<dbReference type="InterPro" id="IPR028468">
    <property type="entry name" value="Smc1_ABC"/>
</dbReference>
<feature type="compositionally biased region" description="Polar residues" evidence="12">
    <location>
        <begin position="108"/>
        <end position="118"/>
    </location>
</feature>
<accession>A0A9P4M3B4</accession>
<dbReference type="InterPro" id="IPR003395">
    <property type="entry name" value="RecF/RecN/SMC_N"/>
</dbReference>
<dbReference type="EMBL" id="ML978131">
    <property type="protein sequence ID" value="KAF2095530.1"/>
    <property type="molecule type" value="Genomic_DNA"/>
</dbReference>
<dbReference type="Gene3D" id="3.40.50.300">
    <property type="entry name" value="P-loop containing nucleotide triphosphate hydrolases"/>
    <property type="match status" value="2"/>
</dbReference>
<dbReference type="PIRSF" id="PIRSF005719">
    <property type="entry name" value="SMC"/>
    <property type="match status" value="1"/>
</dbReference>
<dbReference type="InterPro" id="IPR036277">
    <property type="entry name" value="SMC_hinge_sf"/>
</dbReference>
<dbReference type="Pfam" id="PF06470">
    <property type="entry name" value="SMC_hinge"/>
    <property type="match status" value="1"/>
</dbReference>
<reference evidence="14" key="1">
    <citation type="journal article" date="2020" name="Stud. Mycol.">
        <title>101 Dothideomycetes genomes: a test case for predicting lifestyles and emergence of pathogens.</title>
        <authorList>
            <person name="Haridas S."/>
            <person name="Albert R."/>
            <person name="Binder M."/>
            <person name="Bloem J."/>
            <person name="Labutti K."/>
            <person name="Salamov A."/>
            <person name="Andreopoulos B."/>
            <person name="Baker S."/>
            <person name="Barry K."/>
            <person name="Bills G."/>
            <person name="Bluhm B."/>
            <person name="Cannon C."/>
            <person name="Castanera R."/>
            <person name="Culley D."/>
            <person name="Daum C."/>
            <person name="Ezra D."/>
            <person name="Gonzalez J."/>
            <person name="Henrissat B."/>
            <person name="Kuo A."/>
            <person name="Liang C."/>
            <person name="Lipzen A."/>
            <person name="Lutzoni F."/>
            <person name="Magnuson J."/>
            <person name="Mondo S."/>
            <person name="Nolan M."/>
            <person name="Ohm R."/>
            <person name="Pangilinan J."/>
            <person name="Park H.-J."/>
            <person name="Ramirez L."/>
            <person name="Alfaro M."/>
            <person name="Sun H."/>
            <person name="Tritt A."/>
            <person name="Yoshinaga Y."/>
            <person name="Zwiers L.-H."/>
            <person name="Turgeon B."/>
            <person name="Goodwin S."/>
            <person name="Spatafora J."/>
            <person name="Crous P."/>
            <person name="Grigoriev I."/>
        </authorList>
    </citation>
    <scope>NUCLEOTIDE SEQUENCE</scope>
    <source>
        <strain evidence="14">CBS 133067</strain>
    </source>
</reference>
<dbReference type="SUPFAM" id="SSF75553">
    <property type="entry name" value="Smc hinge domain"/>
    <property type="match status" value="1"/>
</dbReference>
<feature type="coiled-coil region" evidence="11">
    <location>
        <begin position="767"/>
        <end position="861"/>
    </location>
</feature>
<dbReference type="OrthoDB" id="5575062at2759"/>
<evidence type="ECO:0000256" key="7">
    <source>
        <dbReference type="ARBA" id="ARBA00023054"/>
    </source>
</evidence>
<evidence type="ECO:0000313" key="15">
    <source>
        <dbReference type="Proteomes" id="UP000799772"/>
    </source>
</evidence>